<keyword evidence="6" id="KW-0274">FAD</keyword>
<name>A0A1G9QG63_9BURK</name>
<evidence type="ECO:0000256" key="8">
    <source>
        <dbReference type="ARBA" id="ARBA00023002"/>
    </source>
</evidence>
<evidence type="ECO:0000256" key="7">
    <source>
        <dbReference type="ARBA" id="ARBA00022857"/>
    </source>
</evidence>
<evidence type="ECO:0000256" key="3">
    <source>
        <dbReference type="ARBA" id="ARBA00013223"/>
    </source>
</evidence>
<proteinExistence type="inferred from homology"/>
<dbReference type="CDD" id="cd06195">
    <property type="entry name" value="FNR1"/>
    <property type="match status" value="1"/>
</dbReference>
<keyword evidence="12" id="KW-1185">Reference proteome</keyword>
<evidence type="ECO:0000256" key="2">
    <source>
        <dbReference type="ARBA" id="ARBA00008312"/>
    </source>
</evidence>
<evidence type="ECO:0000256" key="9">
    <source>
        <dbReference type="ARBA" id="ARBA00047776"/>
    </source>
</evidence>
<dbReference type="InterPro" id="IPR033892">
    <property type="entry name" value="FNR_bac"/>
</dbReference>
<evidence type="ECO:0000313" key="12">
    <source>
        <dbReference type="Proteomes" id="UP000198552"/>
    </source>
</evidence>
<comment type="catalytic activity">
    <reaction evidence="9">
        <text>2 reduced [2Fe-2S]-[ferredoxin] + NADP(+) + H(+) = 2 oxidized [2Fe-2S]-[ferredoxin] + NADPH</text>
        <dbReference type="Rhea" id="RHEA:20125"/>
        <dbReference type="Rhea" id="RHEA-COMP:10000"/>
        <dbReference type="Rhea" id="RHEA-COMP:10001"/>
        <dbReference type="ChEBI" id="CHEBI:15378"/>
        <dbReference type="ChEBI" id="CHEBI:33737"/>
        <dbReference type="ChEBI" id="CHEBI:33738"/>
        <dbReference type="ChEBI" id="CHEBI:57783"/>
        <dbReference type="ChEBI" id="CHEBI:58349"/>
        <dbReference type="EC" id="1.18.1.2"/>
    </reaction>
</comment>
<dbReference type="Pfam" id="PF00175">
    <property type="entry name" value="NAD_binding_1"/>
    <property type="match status" value="1"/>
</dbReference>
<evidence type="ECO:0000256" key="6">
    <source>
        <dbReference type="ARBA" id="ARBA00022827"/>
    </source>
</evidence>
<evidence type="ECO:0000259" key="10">
    <source>
        <dbReference type="PROSITE" id="PS51384"/>
    </source>
</evidence>
<dbReference type="STRING" id="1527607.SAMN05428957_102258"/>
<dbReference type="EMBL" id="FNHP01000002">
    <property type="protein sequence ID" value="SDM09295.1"/>
    <property type="molecule type" value="Genomic_DNA"/>
</dbReference>
<dbReference type="GO" id="GO:0042167">
    <property type="term" value="P:heme catabolic process"/>
    <property type="evidence" value="ECO:0007669"/>
    <property type="project" value="TreeGrafter"/>
</dbReference>
<dbReference type="Gene3D" id="2.40.30.10">
    <property type="entry name" value="Translation factors"/>
    <property type="match status" value="1"/>
</dbReference>
<keyword evidence="8" id="KW-0560">Oxidoreductase</keyword>
<dbReference type="InterPro" id="IPR017938">
    <property type="entry name" value="Riboflavin_synthase-like_b-brl"/>
</dbReference>
<dbReference type="PRINTS" id="PR00371">
    <property type="entry name" value="FPNCR"/>
</dbReference>
<dbReference type="Pfam" id="PF00970">
    <property type="entry name" value="FAD_binding_6"/>
    <property type="match status" value="1"/>
</dbReference>
<dbReference type="InterPro" id="IPR017927">
    <property type="entry name" value="FAD-bd_FR_type"/>
</dbReference>
<dbReference type="SUPFAM" id="SSF52343">
    <property type="entry name" value="Ferredoxin reductase-like, C-terminal NADP-linked domain"/>
    <property type="match status" value="1"/>
</dbReference>
<dbReference type="PROSITE" id="PS51384">
    <property type="entry name" value="FAD_FR"/>
    <property type="match status" value="1"/>
</dbReference>
<dbReference type="AlphaFoldDB" id="A0A1G9QG63"/>
<dbReference type="InterPro" id="IPR051930">
    <property type="entry name" value="FNR_type-1"/>
</dbReference>
<evidence type="ECO:0000256" key="4">
    <source>
        <dbReference type="ARBA" id="ARBA00022630"/>
    </source>
</evidence>
<dbReference type="InterPro" id="IPR039261">
    <property type="entry name" value="FNR_nucleotide-bd"/>
</dbReference>
<dbReference type="SUPFAM" id="SSF63380">
    <property type="entry name" value="Riboflavin synthase domain-like"/>
    <property type="match status" value="1"/>
</dbReference>
<dbReference type="InterPro" id="IPR008333">
    <property type="entry name" value="Cbr1-like_FAD-bd_dom"/>
</dbReference>
<dbReference type="PANTHER" id="PTHR47878:SF1">
    <property type="entry name" value="FLAVODOXIN_FERREDOXIN--NADP REDUCTASE"/>
    <property type="match status" value="1"/>
</dbReference>
<keyword evidence="7" id="KW-0521">NADP</keyword>
<gene>
    <name evidence="11" type="ORF">SAMN05428957_102258</name>
</gene>
<dbReference type="InterPro" id="IPR001709">
    <property type="entry name" value="Flavoprot_Pyr_Nucl_cyt_Rdtase"/>
</dbReference>
<comment type="cofactor">
    <cofactor evidence="1">
        <name>FAD</name>
        <dbReference type="ChEBI" id="CHEBI:57692"/>
    </cofactor>
</comment>
<organism evidence="11 12">
    <name type="scientific">Oryzisolibacter propanilivorax</name>
    <dbReference type="NCBI Taxonomy" id="1527607"/>
    <lineage>
        <taxon>Bacteria</taxon>
        <taxon>Pseudomonadati</taxon>
        <taxon>Pseudomonadota</taxon>
        <taxon>Betaproteobacteria</taxon>
        <taxon>Burkholderiales</taxon>
        <taxon>Comamonadaceae</taxon>
        <taxon>Oryzisolibacter</taxon>
    </lineage>
</organism>
<feature type="domain" description="FAD-binding FR-type" evidence="10">
    <location>
        <begin position="2"/>
        <end position="102"/>
    </location>
</feature>
<sequence>MSAFLEERVLSVHHWTDRLFSFTTTRDTALRFSNGHFTMIGLMVNGKPLLRAYSIASANYEEHLEFLSIKVPDGPLTSRLQNIQVGDTIVVGKKPTGTLLIDYLLPAKRLYLISTGTGLAPFMSTIRDPETYEKFEEVILIHGVREVAELAYHDYITQELPQHEFLGEMVAKQLKYYPTVTREPFRNQGRTNELIESGKLFTDLGVPPLSPLEDRVMLCGSPEMLASLKELLEKRDFEEGNTTRPGDFVIERAFVEK</sequence>
<reference evidence="12" key="1">
    <citation type="submission" date="2016-10" db="EMBL/GenBank/DDBJ databases">
        <authorList>
            <person name="Varghese N."/>
            <person name="Submissions S."/>
        </authorList>
    </citation>
    <scope>NUCLEOTIDE SEQUENCE [LARGE SCALE GENOMIC DNA]</scope>
    <source>
        <strain evidence="12">EPL6</strain>
    </source>
</reference>
<dbReference type="Proteomes" id="UP000198552">
    <property type="component" value="Unassembled WGS sequence"/>
</dbReference>
<evidence type="ECO:0000313" key="11">
    <source>
        <dbReference type="EMBL" id="SDM09295.1"/>
    </source>
</evidence>
<dbReference type="InterPro" id="IPR001433">
    <property type="entry name" value="OxRdtase_FAD/NAD-bd"/>
</dbReference>
<dbReference type="RefSeq" id="WP_091566962.1">
    <property type="nucleotide sequence ID" value="NZ_FNHP01000002.1"/>
</dbReference>
<dbReference type="PRINTS" id="PR00410">
    <property type="entry name" value="PHEHYDRXLASE"/>
</dbReference>
<evidence type="ECO:0000256" key="1">
    <source>
        <dbReference type="ARBA" id="ARBA00001974"/>
    </source>
</evidence>
<dbReference type="PANTHER" id="PTHR47878">
    <property type="entry name" value="OXIDOREDUCTASE FAD/NAD(P)-BINDING DOMAIN PROTEIN"/>
    <property type="match status" value="1"/>
</dbReference>
<protein>
    <recommendedName>
        <fullName evidence="3">ferredoxin--NADP(+) reductase</fullName>
        <ecNumber evidence="3">1.18.1.2</ecNumber>
    </recommendedName>
</protein>
<dbReference type="GO" id="GO:0004324">
    <property type="term" value="F:ferredoxin-NADP+ reductase activity"/>
    <property type="evidence" value="ECO:0007669"/>
    <property type="project" value="UniProtKB-EC"/>
</dbReference>
<dbReference type="Gene3D" id="3.40.50.80">
    <property type="entry name" value="Nucleotide-binding domain of ferredoxin-NADP reductase (FNR) module"/>
    <property type="match status" value="1"/>
</dbReference>
<dbReference type="GO" id="GO:0000166">
    <property type="term" value="F:nucleotide binding"/>
    <property type="evidence" value="ECO:0007669"/>
    <property type="project" value="UniProtKB-KW"/>
</dbReference>
<comment type="similarity">
    <text evidence="2">Belongs to the ferredoxin--NADP reductase type 1 family.</text>
</comment>
<accession>A0A1G9QG63</accession>
<dbReference type="EC" id="1.18.1.2" evidence="3"/>
<dbReference type="FunFam" id="2.40.30.10:FF:000018">
    <property type="entry name" value="Ferredoxin--NADP(+) reductase"/>
    <property type="match status" value="1"/>
</dbReference>
<evidence type="ECO:0000256" key="5">
    <source>
        <dbReference type="ARBA" id="ARBA00022741"/>
    </source>
</evidence>
<keyword evidence="4" id="KW-0285">Flavoprotein</keyword>
<keyword evidence="5" id="KW-0547">Nucleotide-binding</keyword>
<dbReference type="GO" id="GO:0034599">
    <property type="term" value="P:cellular response to oxidative stress"/>
    <property type="evidence" value="ECO:0007669"/>
    <property type="project" value="TreeGrafter"/>
</dbReference>
<dbReference type="OrthoDB" id="9784483at2"/>